<keyword evidence="2" id="KW-1185">Reference proteome</keyword>
<evidence type="ECO:0000313" key="2">
    <source>
        <dbReference type="Proteomes" id="UP001565368"/>
    </source>
</evidence>
<dbReference type="RefSeq" id="XP_069206588.1">
    <property type="nucleotide sequence ID" value="XM_069356747.1"/>
</dbReference>
<proteinExistence type="predicted"/>
<gene>
    <name evidence="1" type="ORF">Q8F55_008350</name>
</gene>
<protein>
    <submittedName>
        <fullName evidence="1">Uncharacterized protein</fullName>
    </submittedName>
</protein>
<dbReference type="Proteomes" id="UP001565368">
    <property type="component" value="Unassembled WGS sequence"/>
</dbReference>
<reference evidence="1 2" key="1">
    <citation type="submission" date="2023-08" db="EMBL/GenBank/DDBJ databases">
        <title>Annotated Genome Sequence of Vanrija albida AlHP1.</title>
        <authorList>
            <person name="Herzog R."/>
        </authorList>
    </citation>
    <scope>NUCLEOTIDE SEQUENCE [LARGE SCALE GENOMIC DNA]</scope>
    <source>
        <strain evidence="1 2">AlHP1</strain>
    </source>
</reference>
<evidence type="ECO:0000313" key="1">
    <source>
        <dbReference type="EMBL" id="KAL1406644.1"/>
    </source>
</evidence>
<dbReference type="EMBL" id="JBBXJM010000006">
    <property type="protein sequence ID" value="KAL1406644.1"/>
    <property type="molecule type" value="Genomic_DNA"/>
</dbReference>
<dbReference type="GeneID" id="95989393"/>
<organism evidence="1 2">
    <name type="scientific">Vanrija albida</name>
    <dbReference type="NCBI Taxonomy" id="181172"/>
    <lineage>
        <taxon>Eukaryota</taxon>
        <taxon>Fungi</taxon>
        <taxon>Dikarya</taxon>
        <taxon>Basidiomycota</taxon>
        <taxon>Agaricomycotina</taxon>
        <taxon>Tremellomycetes</taxon>
        <taxon>Trichosporonales</taxon>
        <taxon>Trichosporonaceae</taxon>
        <taxon>Vanrija</taxon>
    </lineage>
</organism>
<comment type="caution">
    <text evidence="1">The sequence shown here is derived from an EMBL/GenBank/DDBJ whole genome shotgun (WGS) entry which is preliminary data.</text>
</comment>
<accession>A0ABR3PW33</accession>
<sequence>MSYIFYLPTATASSMALIPDRPLAPARASSAIPDAGSSAPYLPDLPPPPGARLSLRRARDVARALESPRAAADGEYRLALLKSYIDFKLTYHPHAGLRRKLRPLERAFPQYRGTFCAARAFYCLPPGRGDGEDEGEGRLPALIGAATALFATAPAPPVKTPRPSLADLPPAYSEAPLRHDDVIGHLQRMVEAERFARCAAEQRVAAA</sequence>
<name>A0ABR3PW33_9TREE</name>